<accession>A0ACB7IUX7</accession>
<dbReference type="Proteomes" id="UP000824881">
    <property type="component" value="Unassembled WGS sequence"/>
</dbReference>
<proteinExistence type="predicted"/>
<protein>
    <submittedName>
        <fullName evidence="1">Uncharacterized protein</fullName>
    </submittedName>
</protein>
<dbReference type="EMBL" id="WQMT02000005">
    <property type="protein sequence ID" value="KAG9222057.1"/>
    <property type="molecule type" value="Genomic_DNA"/>
</dbReference>
<evidence type="ECO:0000313" key="1">
    <source>
        <dbReference type="EMBL" id="KAG9222057.1"/>
    </source>
</evidence>
<organism evidence="1 2">
    <name type="scientific">Pleurotus cornucopiae</name>
    <name type="common">Cornucopia mushroom</name>
    <dbReference type="NCBI Taxonomy" id="5321"/>
    <lineage>
        <taxon>Eukaryota</taxon>
        <taxon>Fungi</taxon>
        <taxon>Dikarya</taxon>
        <taxon>Basidiomycota</taxon>
        <taxon>Agaricomycotina</taxon>
        <taxon>Agaricomycetes</taxon>
        <taxon>Agaricomycetidae</taxon>
        <taxon>Agaricales</taxon>
        <taxon>Pleurotineae</taxon>
        <taxon>Pleurotaceae</taxon>
        <taxon>Pleurotus</taxon>
    </lineage>
</organism>
<keyword evidence="2" id="KW-1185">Reference proteome</keyword>
<gene>
    <name evidence="1" type="ORF">CCMSSC00406_0008042</name>
</gene>
<name>A0ACB7IUX7_PLECO</name>
<evidence type="ECO:0000313" key="2">
    <source>
        <dbReference type="Proteomes" id="UP000824881"/>
    </source>
</evidence>
<reference evidence="1 2" key="1">
    <citation type="journal article" date="2021" name="Appl. Environ. Microbiol.">
        <title>Genetic linkage and physical mapping for an oyster mushroom Pleurotus cornucopiae and QTL analysis for the trait cap color.</title>
        <authorList>
            <person name="Zhang Y."/>
            <person name="Gao W."/>
            <person name="Sonnenberg A."/>
            <person name="Chen Q."/>
            <person name="Zhang J."/>
            <person name="Huang C."/>
        </authorList>
    </citation>
    <scope>NUCLEOTIDE SEQUENCE [LARGE SCALE GENOMIC DNA]</scope>
    <source>
        <strain evidence="1">CCMSSC00406</strain>
    </source>
</reference>
<comment type="caution">
    <text evidence="1">The sequence shown here is derived from an EMBL/GenBank/DDBJ whole genome shotgun (WGS) entry which is preliminary data.</text>
</comment>
<sequence length="705" mass="77797">MASMLLRSLPRTASAVPRRLIRNISASTSVLQAEPAETSTTHAQAKNAFDYHTVEDLQGMTASQLLAETGSRQEAKMRHFTVNFGPQHPAAHGVLRMILELNGEEILRADPHIGLLHRGTEKLIEYKTYIQALPYFDRLDYVSMMTNELCYSMAVEKLLNIEVPERAKWIRTMYGEITRILNHLMAILTHVMDVGGLTPFLWGFEEREKLMEFYERVSGARLHSAYVRPGGVAFDLPHGLLNDIFIWATQFSSRIDEIEEVVTGNRIWKERTVGVGVVTAKQAMDYSFTGVMLRGSGVPWDLRKAHPYDKYDEVEFDIPVGTNGDCYDRYLCRVQEMRESLRIISQCLNKIPTGAVKVDDHKLVPPPRASMKESMESLIHHFKIFSEGYSVPPGETYSAIEAPKGEMGVYLVSDGTNRPYRCSIRAPGFAHLAGSDFMMRHVSYFSHMLADAVAIIGTMDLVFGEVDRLTPAVLEESLRERVSVIVAYHPPIFRPLQTLTLSNPLQASLLKCVAEGISIYSPHTSLDSVWGGVNDWLGEGVLGSASVQAGKIESLVGDKIGPDGENEGAEGRLVTLSEPIAMSDLESRIKQHLGLERIQVGYGTDAGRHGVISTVAICAGSGGSMLVGKRADVYFTGEMAHHEVLASVASGTNVVLCGHTNTERGYLPVLAARLNEEFQTQGTDGDLKGVDVVISQADKHPLLLV</sequence>